<dbReference type="Proteomes" id="UP000076420">
    <property type="component" value="Unassembled WGS sequence"/>
</dbReference>
<evidence type="ECO:0000313" key="1">
    <source>
        <dbReference type="EnsemblMetazoa" id="BGLB036020-PA"/>
    </source>
</evidence>
<dbReference type="VEuPathDB" id="VectorBase:BGLAX_036069"/>
<sequence>MAICVQGPADTYLMNLTPLLETYCRTIQEITDQPLNLQLQEPVLRVEISYENDFVKTKSFDTSRTRPSFHCTSTTQALSMLEIAVIYSEKLANVLEKYFKFQSDSNSSDLSKKIKKLKELSDGINSFLELIERIIDHYDLMSVGYFVSVEALPSLNDLKNQKEQVCSMKKRLKIAELHQIFSEYKDDFIVSDASILCSLLSLNKDYENFLDTLKAEKEEHHDNFSFILMRLIALERDMEYDRTDKGYVGLCNNLISLGFNQTRAEAIAKNIPPELIDLQMPSYWAERYLKNVFMHHPLLFNNSRYPYSENRKDQWFEEEISTEKRDEPNENILSFQIKMLNCTCGNKKLVDYLKNVKDEDEDSLLLFHGTTHADAQSILTSGIILSAGKKGQDFSSGDGFYLTEKLQDADKWSEAARGEHKAVLVFKVPKELLDPSKEHGLDLTGDQEMWQSVVKLCRNHYNDKKAKARLLKDVSFIRGYTCLNPIDFAQGKSNAEGFGQSEIQIVIRDEDYSVKFASLENICCVIFY</sequence>
<protein>
    <recommendedName>
        <fullName evidence="3">PARP catalytic domain-containing protein</fullName>
    </recommendedName>
</protein>
<accession>A0A2C9LX44</accession>
<dbReference type="Gene3D" id="3.90.175.10">
    <property type="entry name" value="Diphtheria Toxin, domain 1"/>
    <property type="match status" value="1"/>
</dbReference>
<name>A0A2C9LX44_BIOGL</name>
<dbReference type="SUPFAM" id="SSF56399">
    <property type="entry name" value="ADP-ribosylation"/>
    <property type="match status" value="1"/>
</dbReference>
<dbReference type="AlphaFoldDB" id="A0A2C9LX44"/>
<gene>
    <name evidence="1" type="primary">106052368</name>
</gene>
<proteinExistence type="predicted"/>
<dbReference type="VEuPathDB" id="VectorBase:BGLB036020"/>
<organism evidence="1 2">
    <name type="scientific">Biomphalaria glabrata</name>
    <name type="common">Bloodfluke planorb</name>
    <name type="synonym">Freshwater snail</name>
    <dbReference type="NCBI Taxonomy" id="6526"/>
    <lineage>
        <taxon>Eukaryota</taxon>
        <taxon>Metazoa</taxon>
        <taxon>Spiralia</taxon>
        <taxon>Lophotrochozoa</taxon>
        <taxon>Mollusca</taxon>
        <taxon>Gastropoda</taxon>
        <taxon>Heterobranchia</taxon>
        <taxon>Euthyneura</taxon>
        <taxon>Panpulmonata</taxon>
        <taxon>Hygrophila</taxon>
        <taxon>Lymnaeoidea</taxon>
        <taxon>Planorbidae</taxon>
        <taxon>Biomphalaria</taxon>
    </lineage>
</organism>
<reference evidence="1" key="1">
    <citation type="submission" date="2020-05" db="UniProtKB">
        <authorList>
            <consortium name="EnsemblMetazoa"/>
        </authorList>
    </citation>
    <scope>IDENTIFICATION</scope>
    <source>
        <strain evidence="1">BB02</strain>
    </source>
</reference>
<evidence type="ECO:0008006" key="3">
    <source>
        <dbReference type="Google" id="ProtNLM"/>
    </source>
</evidence>
<dbReference type="KEGG" id="bgt:106052368"/>
<dbReference type="EnsemblMetazoa" id="BGLB036020-RA">
    <property type="protein sequence ID" value="BGLB036020-PA"/>
    <property type="gene ID" value="BGLB036020"/>
</dbReference>
<evidence type="ECO:0000313" key="2">
    <source>
        <dbReference type="Proteomes" id="UP000076420"/>
    </source>
</evidence>